<protein>
    <submittedName>
        <fullName evidence="2">Uncharacterized protein</fullName>
    </submittedName>
</protein>
<reference evidence="2 3" key="1">
    <citation type="submission" date="2019-12" db="EMBL/GenBank/DDBJ databases">
        <authorList>
            <person name="Jiao W.-B."/>
            <person name="Schneeberger K."/>
        </authorList>
    </citation>
    <scope>NUCLEOTIDE SEQUENCE [LARGE SCALE GENOMIC DNA]</scope>
    <source>
        <strain evidence="3">cv. C24</strain>
    </source>
</reference>
<sequence>MKGKNKSPKKKKNKGKNVAAEEPPQNITEHNTKKCPNVGVLSKIASKKAREGPSQASQASQSSLND</sequence>
<dbReference type="EMBL" id="CACSHJ010000089">
    <property type="protein sequence ID" value="CAA0384180.1"/>
    <property type="molecule type" value="Genomic_DNA"/>
</dbReference>
<organism evidence="2 3">
    <name type="scientific">Arabidopsis thaliana</name>
    <name type="common">Mouse-ear cress</name>
    <dbReference type="NCBI Taxonomy" id="3702"/>
    <lineage>
        <taxon>Eukaryota</taxon>
        <taxon>Viridiplantae</taxon>
        <taxon>Streptophyta</taxon>
        <taxon>Embryophyta</taxon>
        <taxon>Tracheophyta</taxon>
        <taxon>Spermatophyta</taxon>
        <taxon>Magnoliopsida</taxon>
        <taxon>eudicotyledons</taxon>
        <taxon>Gunneridae</taxon>
        <taxon>Pentapetalae</taxon>
        <taxon>rosids</taxon>
        <taxon>malvids</taxon>
        <taxon>Brassicales</taxon>
        <taxon>Brassicaceae</taxon>
        <taxon>Camelineae</taxon>
        <taxon>Arabidopsis</taxon>
    </lineage>
</organism>
<proteinExistence type="predicted"/>
<gene>
    <name evidence="2" type="ORF">C24_LOCUS14372</name>
</gene>
<feature type="compositionally biased region" description="Low complexity" evidence="1">
    <location>
        <begin position="54"/>
        <end position="66"/>
    </location>
</feature>
<evidence type="ECO:0000313" key="2">
    <source>
        <dbReference type="EMBL" id="CAA0384180.1"/>
    </source>
</evidence>
<feature type="compositionally biased region" description="Basic residues" evidence="1">
    <location>
        <begin position="1"/>
        <end position="15"/>
    </location>
</feature>
<feature type="region of interest" description="Disordered" evidence="1">
    <location>
        <begin position="1"/>
        <end position="66"/>
    </location>
</feature>
<name>A0A5S9XH01_ARATH</name>
<evidence type="ECO:0000313" key="3">
    <source>
        <dbReference type="Proteomes" id="UP000434276"/>
    </source>
</evidence>
<dbReference type="AlphaFoldDB" id="A0A5S9XH01"/>
<evidence type="ECO:0000256" key="1">
    <source>
        <dbReference type="SAM" id="MobiDB-lite"/>
    </source>
</evidence>
<dbReference type="Proteomes" id="UP000434276">
    <property type="component" value="Unassembled WGS sequence"/>
</dbReference>
<accession>A0A5S9XH01</accession>